<name>L1JJ35_GUITC</name>
<feature type="region of interest" description="Disordered" evidence="1">
    <location>
        <begin position="1"/>
        <end position="27"/>
    </location>
</feature>
<dbReference type="eggNOG" id="ENOG502S4NB">
    <property type="taxonomic scope" value="Eukaryota"/>
</dbReference>
<evidence type="ECO:0000313" key="4">
    <source>
        <dbReference type="Proteomes" id="UP000011087"/>
    </source>
</evidence>
<gene>
    <name evidence="2" type="ORF">GUITHDRAFT_162447</name>
</gene>
<feature type="non-terminal residue" evidence="2">
    <location>
        <position position="1"/>
    </location>
</feature>
<evidence type="ECO:0000256" key="1">
    <source>
        <dbReference type="SAM" id="MobiDB-lite"/>
    </source>
</evidence>
<dbReference type="HOGENOM" id="CLU_1083567_0_0_1"/>
<organism evidence="2">
    <name type="scientific">Guillardia theta (strain CCMP2712)</name>
    <name type="common">Cryptophyte</name>
    <dbReference type="NCBI Taxonomy" id="905079"/>
    <lineage>
        <taxon>Eukaryota</taxon>
        <taxon>Cryptophyceae</taxon>
        <taxon>Pyrenomonadales</taxon>
        <taxon>Geminigeraceae</taxon>
        <taxon>Guillardia</taxon>
    </lineage>
</organism>
<protein>
    <submittedName>
        <fullName evidence="2 3">Uncharacterized protein</fullName>
    </submittedName>
</protein>
<reference evidence="2 4" key="1">
    <citation type="journal article" date="2012" name="Nature">
        <title>Algal genomes reveal evolutionary mosaicism and the fate of nucleomorphs.</title>
        <authorList>
            <consortium name="DOE Joint Genome Institute"/>
            <person name="Curtis B.A."/>
            <person name="Tanifuji G."/>
            <person name="Burki F."/>
            <person name="Gruber A."/>
            <person name="Irimia M."/>
            <person name="Maruyama S."/>
            <person name="Arias M.C."/>
            <person name="Ball S.G."/>
            <person name="Gile G.H."/>
            <person name="Hirakawa Y."/>
            <person name="Hopkins J.F."/>
            <person name="Kuo A."/>
            <person name="Rensing S.A."/>
            <person name="Schmutz J."/>
            <person name="Symeonidi A."/>
            <person name="Elias M."/>
            <person name="Eveleigh R.J."/>
            <person name="Herman E.K."/>
            <person name="Klute M.J."/>
            <person name="Nakayama T."/>
            <person name="Obornik M."/>
            <person name="Reyes-Prieto A."/>
            <person name="Armbrust E.V."/>
            <person name="Aves S.J."/>
            <person name="Beiko R.G."/>
            <person name="Coutinho P."/>
            <person name="Dacks J.B."/>
            <person name="Durnford D.G."/>
            <person name="Fast N.M."/>
            <person name="Green B.R."/>
            <person name="Grisdale C.J."/>
            <person name="Hempel F."/>
            <person name="Henrissat B."/>
            <person name="Hoppner M.P."/>
            <person name="Ishida K."/>
            <person name="Kim E."/>
            <person name="Koreny L."/>
            <person name="Kroth P.G."/>
            <person name="Liu Y."/>
            <person name="Malik S.B."/>
            <person name="Maier U.G."/>
            <person name="McRose D."/>
            <person name="Mock T."/>
            <person name="Neilson J.A."/>
            <person name="Onodera N.T."/>
            <person name="Poole A.M."/>
            <person name="Pritham E.J."/>
            <person name="Richards T.A."/>
            <person name="Rocap G."/>
            <person name="Roy S.W."/>
            <person name="Sarai C."/>
            <person name="Schaack S."/>
            <person name="Shirato S."/>
            <person name="Slamovits C.H."/>
            <person name="Spencer D.F."/>
            <person name="Suzuki S."/>
            <person name="Worden A.Z."/>
            <person name="Zauner S."/>
            <person name="Barry K."/>
            <person name="Bell C."/>
            <person name="Bharti A.K."/>
            <person name="Crow J.A."/>
            <person name="Grimwood J."/>
            <person name="Kramer R."/>
            <person name="Lindquist E."/>
            <person name="Lucas S."/>
            <person name="Salamov A."/>
            <person name="McFadden G.I."/>
            <person name="Lane C.E."/>
            <person name="Keeling P.J."/>
            <person name="Gray M.W."/>
            <person name="Grigoriev I.V."/>
            <person name="Archibald J.M."/>
        </authorList>
    </citation>
    <scope>NUCLEOTIDE SEQUENCE</scope>
    <source>
        <strain evidence="2 4">CCMP2712</strain>
    </source>
</reference>
<sequence length="257" mass="28890">MAGAKSAPKNAPKVEENAGTRRLLGTFTAPPPLCLGEPYVSSYIRPERHKGKQLTAGPLRHENSKVFPGTISAPVLLWSEQKDKYQESIKYKDIVPGDKKKNGFLSSDYPRRDEFSNTIRTQQLREVLKKENALQKEAKHAKEARDTAINTASAIMDNKARHLPSAPLYDVVFRIPEASLKLARDDRQAGLWYMAERQKYISGTKEEHHFVIPPREPVWVNISLNGRPVNVLVDANGQVISKKDQPLVKMASSVDLR</sequence>
<dbReference type="OrthoDB" id="10254482at2759"/>
<dbReference type="PaxDb" id="55529-EKX48302"/>
<dbReference type="EMBL" id="JH992986">
    <property type="protein sequence ID" value="EKX48302.1"/>
    <property type="molecule type" value="Genomic_DNA"/>
</dbReference>
<dbReference type="AlphaFoldDB" id="L1JJ35"/>
<evidence type="ECO:0000313" key="3">
    <source>
        <dbReference type="EnsemblProtists" id="EKX48302"/>
    </source>
</evidence>
<dbReference type="KEGG" id="gtt:GUITHDRAFT_162447"/>
<dbReference type="EnsemblProtists" id="EKX48302">
    <property type="protein sequence ID" value="EKX48302"/>
    <property type="gene ID" value="GUITHDRAFT_162447"/>
</dbReference>
<evidence type="ECO:0000313" key="2">
    <source>
        <dbReference type="EMBL" id="EKX48302.1"/>
    </source>
</evidence>
<keyword evidence="4" id="KW-1185">Reference proteome</keyword>
<reference evidence="4" key="2">
    <citation type="submission" date="2012-11" db="EMBL/GenBank/DDBJ databases">
        <authorList>
            <person name="Kuo A."/>
            <person name="Curtis B.A."/>
            <person name="Tanifuji G."/>
            <person name="Burki F."/>
            <person name="Gruber A."/>
            <person name="Irimia M."/>
            <person name="Maruyama S."/>
            <person name="Arias M.C."/>
            <person name="Ball S.G."/>
            <person name="Gile G.H."/>
            <person name="Hirakawa Y."/>
            <person name="Hopkins J.F."/>
            <person name="Rensing S.A."/>
            <person name="Schmutz J."/>
            <person name="Symeonidi A."/>
            <person name="Elias M."/>
            <person name="Eveleigh R.J."/>
            <person name="Herman E.K."/>
            <person name="Klute M.J."/>
            <person name="Nakayama T."/>
            <person name="Obornik M."/>
            <person name="Reyes-Prieto A."/>
            <person name="Armbrust E.V."/>
            <person name="Aves S.J."/>
            <person name="Beiko R.G."/>
            <person name="Coutinho P."/>
            <person name="Dacks J.B."/>
            <person name="Durnford D.G."/>
            <person name="Fast N.M."/>
            <person name="Green B.R."/>
            <person name="Grisdale C."/>
            <person name="Hempe F."/>
            <person name="Henrissat B."/>
            <person name="Hoppner M.P."/>
            <person name="Ishida K.-I."/>
            <person name="Kim E."/>
            <person name="Koreny L."/>
            <person name="Kroth P.G."/>
            <person name="Liu Y."/>
            <person name="Malik S.-B."/>
            <person name="Maier U.G."/>
            <person name="McRose D."/>
            <person name="Mock T."/>
            <person name="Neilson J.A."/>
            <person name="Onodera N.T."/>
            <person name="Poole A.M."/>
            <person name="Pritham E.J."/>
            <person name="Richards T.A."/>
            <person name="Rocap G."/>
            <person name="Roy S.W."/>
            <person name="Sarai C."/>
            <person name="Schaack S."/>
            <person name="Shirato S."/>
            <person name="Slamovits C.H."/>
            <person name="Spencer D.F."/>
            <person name="Suzuki S."/>
            <person name="Worden A.Z."/>
            <person name="Zauner S."/>
            <person name="Barry K."/>
            <person name="Bell C."/>
            <person name="Bharti A.K."/>
            <person name="Crow J.A."/>
            <person name="Grimwood J."/>
            <person name="Kramer R."/>
            <person name="Lindquist E."/>
            <person name="Lucas S."/>
            <person name="Salamov A."/>
            <person name="McFadden G.I."/>
            <person name="Lane C.E."/>
            <person name="Keeling P.J."/>
            <person name="Gray M.W."/>
            <person name="Grigoriev I.V."/>
            <person name="Archibald J.M."/>
        </authorList>
    </citation>
    <scope>NUCLEOTIDE SEQUENCE</scope>
    <source>
        <strain evidence="4">CCMP2712</strain>
    </source>
</reference>
<dbReference type="GeneID" id="17304912"/>
<dbReference type="RefSeq" id="XP_005835282.1">
    <property type="nucleotide sequence ID" value="XM_005835225.1"/>
</dbReference>
<reference evidence="3" key="3">
    <citation type="submission" date="2015-06" db="UniProtKB">
        <authorList>
            <consortium name="EnsemblProtists"/>
        </authorList>
    </citation>
    <scope>IDENTIFICATION</scope>
</reference>
<dbReference type="Proteomes" id="UP000011087">
    <property type="component" value="Unassembled WGS sequence"/>
</dbReference>
<dbReference type="STRING" id="905079.L1JJ35"/>
<accession>L1JJ35</accession>
<proteinExistence type="predicted"/>